<name>A0A2P2IR81_RHIMU</name>
<dbReference type="EMBL" id="GGEC01003269">
    <property type="protein sequence ID" value="MBW83752.1"/>
    <property type="molecule type" value="Transcribed_RNA"/>
</dbReference>
<organism evidence="2">
    <name type="scientific">Rhizophora mucronata</name>
    <name type="common">Asiatic mangrove</name>
    <dbReference type="NCBI Taxonomy" id="61149"/>
    <lineage>
        <taxon>Eukaryota</taxon>
        <taxon>Viridiplantae</taxon>
        <taxon>Streptophyta</taxon>
        <taxon>Embryophyta</taxon>
        <taxon>Tracheophyta</taxon>
        <taxon>Spermatophyta</taxon>
        <taxon>Magnoliopsida</taxon>
        <taxon>eudicotyledons</taxon>
        <taxon>Gunneridae</taxon>
        <taxon>Pentapetalae</taxon>
        <taxon>rosids</taxon>
        <taxon>fabids</taxon>
        <taxon>Malpighiales</taxon>
        <taxon>Rhizophoraceae</taxon>
        <taxon>Rhizophora</taxon>
    </lineage>
</organism>
<dbReference type="AlphaFoldDB" id="A0A2P2IR81"/>
<proteinExistence type="predicted"/>
<evidence type="ECO:0000256" key="1">
    <source>
        <dbReference type="SAM" id="MobiDB-lite"/>
    </source>
</evidence>
<accession>A0A2P2IR81</accession>
<feature type="region of interest" description="Disordered" evidence="1">
    <location>
        <begin position="1"/>
        <end position="32"/>
    </location>
</feature>
<evidence type="ECO:0000313" key="2">
    <source>
        <dbReference type="EMBL" id="MBW83752.1"/>
    </source>
</evidence>
<protein>
    <submittedName>
        <fullName evidence="2">Uncharacterized protein</fullName>
    </submittedName>
</protein>
<sequence>MEFPDTRTSRLFSSYMMSTDQKTSSQQCRHSK</sequence>
<reference evidence="2" key="1">
    <citation type="submission" date="2018-02" db="EMBL/GenBank/DDBJ databases">
        <title>Rhizophora mucronata_Transcriptome.</title>
        <authorList>
            <person name="Meera S.P."/>
            <person name="Sreeshan A."/>
            <person name="Augustine A."/>
        </authorList>
    </citation>
    <scope>NUCLEOTIDE SEQUENCE</scope>
    <source>
        <tissue evidence="2">Leaf</tissue>
    </source>
</reference>
<feature type="compositionally biased region" description="Polar residues" evidence="1">
    <location>
        <begin position="9"/>
        <end position="32"/>
    </location>
</feature>